<organism evidence="1 2">
    <name type="scientific">Yarrowia lipolytica</name>
    <name type="common">Candida lipolytica</name>
    <dbReference type="NCBI Taxonomy" id="4952"/>
    <lineage>
        <taxon>Eukaryota</taxon>
        <taxon>Fungi</taxon>
        <taxon>Dikarya</taxon>
        <taxon>Ascomycota</taxon>
        <taxon>Saccharomycotina</taxon>
        <taxon>Dipodascomycetes</taxon>
        <taxon>Dipodascales</taxon>
        <taxon>Dipodascales incertae sedis</taxon>
        <taxon>Yarrowia</taxon>
    </lineage>
</organism>
<dbReference type="Proteomes" id="UP000182444">
    <property type="component" value="Chromosome 1D"/>
</dbReference>
<accession>A0A1D8ND03</accession>
<evidence type="ECO:0000313" key="2">
    <source>
        <dbReference type="Proteomes" id="UP000182444"/>
    </source>
</evidence>
<proteinExistence type="predicted"/>
<gene>
    <name evidence="1" type="ORF">YALI1_D04030g</name>
</gene>
<dbReference type="EMBL" id="CP017556">
    <property type="protein sequence ID" value="AOW03518.1"/>
    <property type="molecule type" value="Genomic_DNA"/>
</dbReference>
<dbReference type="VEuPathDB" id="FungiDB:YALI1_D04030g"/>
<dbReference type="GeneID" id="94583213"/>
<protein>
    <submittedName>
        <fullName evidence="1">Uncharacterized protein</fullName>
    </submittedName>
</protein>
<reference evidence="1 2" key="1">
    <citation type="journal article" date="2016" name="PLoS ONE">
        <title>Sequence Assembly of Yarrowia lipolytica Strain W29/CLIB89 Shows Transposable Element Diversity.</title>
        <authorList>
            <person name="Magnan C."/>
            <person name="Yu J."/>
            <person name="Chang I."/>
            <person name="Jahn E."/>
            <person name="Kanomata Y."/>
            <person name="Wu J."/>
            <person name="Zeller M."/>
            <person name="Oakes M."/>
            <person name="Baldi P."/>
            <person name="Sandmeyer S."/>
        </authorList>
    </citation>
    <scope>NUCLEOTIDE SEQUENCE [LARGE SCALE GENOMIC DNA]</scope>
    <source>
        <strain evidence="2">CLIB89(W29)</strain>
    </source>
</reference>
<evidence type="ECO:0000313" key="1">
    <source>
        <dbReference type="EMBL" id="AOW03518.1"/>
    </source>
</evidence>
<dbReference type="RefSeq" id="XP_068138693.1">
    <property type="nucleotide sequence ID" value="XM_068282592.1"/>
</dbReference>
<dbReference type="AlphaFoldDB" id="A0A1D8ND03"/>
<sequence>MAITVVYTPRLYHNTISLSSPQTNRTQLYQLSPVYILPKKRHHCTVGSNPYPARLFHASRMWAIFSPCGDGGHHISVYQPGSCHGGARGTDRRHFERHLFKRMHILSPHTSSHFNGPKIVTETGQKNAPEPFFFTDDRAREEARKDRWLKITRVTRVRRVLVGVGGVGRVSR</sequence>
<name>A0A1D8ND03_YARLL</name>